<evidence type="ECO:0000313" key="3">
    <source>
        <dbReference type="EMBL" id="PLB50236.1"/>
    </source>
</evidence>
<protein>
    <recommendedName>
        <fullName evidence="2">SPIN90/Ldb17 leucine-rich domain-containing protein</fullName>
    </recommendedName>
</protein>
<evidence type="ECO:0000256" key="1">
    <source>
        <dbReference type="SAM" id="MobiDB-lite"/>
    </source>
</evidence>
<organism evidence="3 4">
    <name type="scientific">Aspergillus steynii IBT 23096</name>
    <dbReference type="NCBI Taxonomy" id="1392250"/>
    <lineage>
        <taxon>Eukaryota</taxon>
        <taxon>Fungi</taxon>
        <taxon>Dikarya</taxon>
        <taxon>Ascomycota</taxon>
        <taxon>Pezizomycotina</taxon>
        <taxon>Eurotiomycetes</taxon>
        <taxon>Eurotiomycetidae</taxon>
        <taxon>Eurotiales</taxon>
        <taxon>Aspergillaceae</taxon>
        <taxon>Aspergillus</taxon>
        <taxon>Aspergillus subgen. Circumdati</taxon>
    </lineage>
</organism>
<dbReference type="PANTHER" id="PTHR13357">
    <property type="entry name" value="SH3 ADAPTER PROTEIN SPIN90 NCK INTERACTING PROTEIN WITH SH3 DOMAIN"/>
    <property type="match status" value="1"/>
</dbReference>
<feature type="region of interest" description="Disordered" evidence="1">
    <location>
        <begin position="379"/>
        <end position="446"/>
    </location>
</feature>
<dbReference type="InterPro" id="IPR030125">
    <property type="entry name" value="SPIN90/Ldb17"/>
</dbReference>
<comment type="caution">
    <text evidence="3">The sequence shown here is derived from an EMBL/GenBank/DDBJ whole genome shotgun (WGS) entry which is preliminary data.</text>
</comment>
<feature type="compositionally biased region" description="Pro residues" evidence="1">
    <location>
        <begin position="596"/>
        <end position="605"/>
    </location>
</feature>
<dbReference type="GO" id="GO:0000147">
    <property type="term" value="P:actin cortical patch assembly"/>
    <property type="evidence" value="ECO:0007669"/>
    <property type="project" value="TreeGrafter"/>
</dbReference>
<dbReference type="PANTHER" id="PTHR13357:SF1">
    <property type="entry name" value="NCK-INTERACTING PROTEIN WITH SH3 DOMAIN"/>
    <property type="match status" value="1"/>
</dbReference>
<dbReference type="Pfam" id="PF09431">
    <property type="entry name" value="SPIN90_LRD"/>
    <property type="match status" value="1"/>
</dbReference>
<proteinExistence type="predicted"/>
<dbReference type="EMBL" id="MSFO01000003">
    <property type="protein sequence ID" value="PLB50236.1"/>
    <property type="molecule type" value="Genomic_DNA"/>
</dbReference>
<dbReference type="STRING" id="1392250.A0A2I2GBI5"/>
<feature type="compositionally biased region" description="Low complexity" evidence="1">
    <location>
        <begin position="546"/>
        <end position="558"/>
    </location>
</feature>
<feature type="domain" description="SPIN90/Ldb17 leucine-rich" evidence="2">
    <location>
        <begin position="188"/>
        <end position="331"/>
    </location>
</feature>
<dbReference type="Proteomes" id="UP000234275">
    <property type="component" value="Unassembled WGS sequence"/>
</dbReference>
<feature type="compositionally biased region" description="Basic and acidic residues" evidence="1">
    <location>
        <begin position="379"/>
        <end position="394"/>
    </location>
</feature>
<gene>
    <name evidence="3" type="ORF">P170DRAFT_435432</name>
</gene>
<dbReference type="GO" id="GO:0051666">
    <property type="term" value="P:actin cortical patch localization"/>
    <property type="evidence" value="ECO:0007669"/>
    <property type="project" value="TreeGrafter"/>
</dbReference>
<evidence type="ECO:0000313" key="4">
    <source>
        <dbReference type="Proteomes" id="UP000234275"/>
    </source>
</evidence>
<feature type="compositionally biased region" description="Polar residues" evidence="1">
    <location>
        <begin position="615"/>
        <end position="629"/>
    </location>
</feature>
<dbReference type="InterPro" id="IPR018556">
    <property type="entry name" value="SPIN90/Ldb17_LRD"/>
</dbReference>
<keyword evidence="4" id="KW-1185">Reference proteome</keyword>
<dbReference type="GO" id="GO:0006897">
    <property type="term" value="P:endocytosis"/>
    <property type="evidence" value="ECO:0007669"/>
    <property type="project" value="TreeGrafter"/>
</dbReference>
<feature type="region of interest" description="Disordered" evidence="1">
    <location>
        <begin position="466"/>
        <end position="715"/>
    </location>
</feature>
<feature type="compositionally biased region" description="Polar residues" evidence="1">
    <location>
        <begin position="416"/>
        <end position="433"/>
    </location>
</feature>
<dbReference type="GeneID" id="36556631"/>
<dbReference type="GO" id="GO:0030479">
    <property type="term" value="C:actin cortical patch"/>
    <property type="evidence" value="ECO:0007669"/>
    <property type="project" value="TreeGrafter"/>
</dbReference>
<dbReference type="GO" id="GO:0071933">
    <property type="term" value="F:Arp2/3 complex binding"/>
    <property type="evidence" value="ECO:0007669"/>
    <property type="project" value="TreeGrafter"/>
</dbReference>
<sequence length="715" mass="80121">MESEASLDNEQQFWDELQEIVSAPCSSEDHIDDALRSYLSLTTKYKDEYLHSDLSVTRCSYKLLASSIFAAHGDYVRRQMVYGLLQDDDPDTLHLIVSFLLFDGRQNEIPFRMMDEEGSFPRILELLQAQNQHVDEDTGARVHRLLMELLYEMSRIQRIKIQDLVLVDDEFVKSLFNIIENLSYDANDPYHYSVIRILLVLNEQFMISAHDPVGERSSSAPLTNRVIKVLSMHGNYYKTFGENIILLINREAETSLQLLTLKLLYLIFTTPSTYEYFYTNDLHVLVDILIRNLLDLPEEASALRHTYLRVLYPLLAHTQLKTPPHYKRDELRRMLNILVRGQLFSGELDREKIMHFEEVDETTRRLVGRCIAVEWLQDRDSSRADQSSPDKDSEPPSATDVFPLDVETGGPLEPSRTMSPTSTIASSPETASPTRLDAVHSNKPSQIQRLGMHLEPASSSSLSVQEVASQHEKPGIMTPSRNDNVNIADPLHPKPKIKPLPPNPRRWRGRRRTLTSEDDSPINHNHTRSSTSSSYDKIPEDAVPDSAITASPIAASPTLTPVTPAAHQPGDRRNSTTTSGLAPPPIPAHSRRSASNPPPAVPPPRRSTHPAVQAHASSHCTPVTSPSRLQAQTSAPTPQQSQPPSSKHGQKPEPPRTRRWGRGKAHASSDSSERVHSDTESGLVQPHPGPSNENEKRNSGPTVSVEEAVQNVSLE</sequence>
<accession>A0A2I2GBI5</accession>
<evidence type="ECO:0000259" key="2">
    <source>
        <dbReference type="Pfam" id="PF09431"/>
    </source>
</evidence>
<reference evidence="3 4" key="1">
    <citation type="submission" date="2016-12" db="EMBL/GenBank/DDBJ databases">
        <title>The genomes of Aspergillus section Nigri reveals drivers in fungal speciation.</title>
        <authorList>
            <consortium name="DOE Joint Genome Institute"/>
            <person name="Vesth T.C."/>
            <person name="Nybo J."/>
            <person name="Theobald S."/>
            <person name="Brandl J."/>
            <person name="Frisvad J.C."/>
            <person name="Nielsen K.F."/>
            <person name="Lyhne E.K."/>
            <person name="Kogle M.E."/>
            <person name="Kuo A."/>
            <person name="Riley R."/>
            <person name="Clum A."/>
            <person name="Nolan M."/>
            <person name="Lipzen A."/>
            <person name="Salamov A."/>
            <person name="Henrissat B."/>
            <person name="Wiebenga A."/>
            <person name="De Vries R.P."/>
            <person name="Grigoriev I.V."/>
            <person name="Mortensen U.H."/>
            <person name="Andersen M.R."/>
            <person name="Baker S.E."/>
        </authorList>
    </citation>
    <scope>NUCLEOTIDE SEQUENCE [LARGE SCALE GENOMIC DNA]</scope>
    <source>
        <strain evidence="3 4">IBT 23096</strain>
    </source>
</reference>
<name>A0A2I2GBI5_9EURO</name>
<dbReference type="VEuPathDB" id="FungiDB:P170DRAFT_435432"/>
<dbReference type="OrthoDB" id="445362at2759"/>
<dbReference type="RefSeq" id="XP_024705538.1">
    <property type="nucleotide sequence ID" value="XM_024848932.1"/>
</dbReference>
<dbReference type="AlphaFoldDB" id="A0A2I2GBI5"/>
<feature type="compositionally biased region" description="Low complexity" evidence="1">
    <location>
        <begin position="630"/>
        <end position="646"/>
    </location>
</feature>